<dbReference type="Proteomes" id="UP001165427">
    <property type="component" value="Unassembled WGS sequence"/>
</dbReference>
<keyword evidence="1" id="KW-0812">Transmembrane</keyword>
<evidence type="ECO:0000313" key="2">
    <source>
        <dbReference type="EMBL" id="MCJ8498988.1"/>
    </source>
</evidence>
<reference evidence="2" key="1">
    <citation type="submission" date="2022-04" db="EMBL/GenBank/DDBJ databases">
        <title>Desulfatitalea alkaliphila sp. nov., a novel anaerobic sulfate-reducing bacterium isolated from terrestrial mud volcano, Taman Peninsula, Russia.</title>
        <authorList>
            <person name="Khomyakova M.A."/>
            <person name="Merkel A.Y."/>
            <person name="Slobodkin A.I."/>
        </authorList>
    </citation>
    <scope>NUCLEOTIDE SEQUENCE</scope>
    <source>
        <strain evidence="2">M08but</strain>
    </source>
</reference>
<organism evidence="2 3">
    <name type="scientific">Desulfatitalea alkaliphila</name>
    <dbReference type="NCBI Taxonomy" id="2929485"/>
    <lineage>
        <taxon>Bacteria</taxon>
        <taxon>Pseudomonadati</taxon>
        <taxon>Thermodesulfobacteriota</taxon>
        <taxon>Desulfobacteria</taxon>
        <taxon>Desulfobacterales</taxon>
        <taxon>Desulfosarcinaceae</taxon>
        <taxon>Desulfatitalea</taxon>
    </lineage>
</organism>
<accession>A0AA41UMX2</accession>
<sequence>MRFNCMPEKISKAAIGIVFCLLGLGMVVLGLTILPYIGLFIAVPFFVLAFYFFRSHLTESCEIKTGS</sequence>
<proteinExistence type="predicted"/>
<keyword evidence="1" id="KW-0472">Membrane</keyword>
<feature type="transmembrane region" description="Helical" evidence="1">
    <location>
        <begin position="12"/>
        <end position="30"/>
    </location>
</feature>
<comment type="caution">
    <text evidence="2">The sequence shown here is derived from an EMBL/GenBank/DDBJ whole genome shotgun (WGS) entry which is preliminary data.</text>
</comment>
<protein>
    <submittedName>
        <fullName evidence="2">Uncharacterized protein</fullName>
    </submittedName>
</protein>
<name>A0AA41UMX2_9BACT</name>
<gene>
    <name evidence="2" type="ORF">MRX98_00265</name>
</gene>
<evidence type="ECO:0000313" key="3">
    <source>
        <dbReference type="Proteomes" id="UP001165427"/>
    </source>
</evidence>
<dbReference type="RefSeq" id="WP_246901999.1">
    <property type="nucleotide sequence ID" value="NZ_JALJRB010000001.1"/>
</dbReference>
<keyword evidence="1" id="KW-1133">Transmembrane helix</keyword>
<evidence type="ECO:0000256" key="1">
    <source>
        <dbReference type="SAM" id="Phobius"/>
    </source>
</evidence>
<dbReference type="EMBL" id="JALJRB010000001">
    <property type="protein sequence ID" value="MCJ8498988.1"/>
    <property type="molecule type" value="Genomic_DNA"/>
</dbReference>
<feature type="transmembrane region" description="Helical" evidence="1">
    <location>
        <begin position="36"/>
        <end position="53"/>
    </location>
</feature>
<keyword evidence="3" id="KW-1185">Reference proteome</keyword>
<dbReference type="AlphaFoldDB" id="A0AA41UMX2"/>